<dbReference type="InterPro" id="IPR025986">
    <property type="entry name" value="RPAP3-like_C"/>
</dbReference>
<dbReference type="InterPro" id="IPR051966">
    <property type="entry name" value="RPAP3"/>
</dbReference>
<dbReference type="PhylomeDB" id="T1ILP0"/>
<dbReference type="EMBL" id="JH430883">
    <property type="status" value="NOT_ANNOTATED_CDS"/>
    <property type="molecule type" value="Genomic_DNA"/>
</dbReference>
<evidence type="ECO:0000313" key="9">
    <source>
        <dbReference type="Proteomes" id="UP000014500"/>
    </source>
</evidence>
<evidence type="ECO:0000256" key="4">
    <source>
        <dbReference type="ARBA" id="ARBA00040133"/>
    </source>
</evidence>
<dbReference type="HOGENOM" id="CLU_023272_1_0_1"/>
<feature type="repeat" description="TPR" evidence="5">
    <location>
        <begin position="200"/>
        <end position="233"/>
    </location>
</feature>
<keyword evidence="2 5" id="KW-0802">TPR repeat</keyword>
<dbReference type="Pfam" id="PF13877">
    <property type="entry name" value="RPAP3_C"/>
    <property type="match status" value="1"/>
</dbReference>
<dbReference type="EnsemblMetazoa" id="SMAR001876-RA">
    <property type="protein sequence ID" value="SMAR001876-PA"/>
    <property type="gene ID" value="SMAR001876"/>
</dbReference>
<dbReference type="InterPro" id="IPR019734">
    <property type="entry name" value="TPR_rpt"/>
</dbReference>
<keyword evidence="1" id="KW-0677">Repeat</keyword>
<feature type="domain" description="RNA-polymerase II-associated protein 3-like C-terminal" evidence="7">
    <location>
        <begin position="361"/>
        <end position="449"/>
    </location>
</feature>
<dbReference type="OMA" id="CVHMNTG"/>
<dbReference type="SMART" id="SM00028">
    <property type="entry name" value="TPR"/>
    <property type="match status" value="3"/>
</dbReference>
<evidence type="ECO:0000256" key="5">
    <source>
        <dbReference type="PROSITE-ProRule" id="PRU00339"/>
    </source>
</evidence>
<dbReference type="PROSITE" id="PS50005">
    <property type="entry name" value="TPR"/>
    <property type="match status" value="2"/>
</dbReference>
<sequence>MDPLVQAQVNIRQNAEELQSFLRDLGQWKDEMTKKEKEIGQIGPLEQTLPAVRGSNGRNSKIETKDNDKVIKVEEKKAKRISSYDYKAWDNFDADKACEAIDDNKEKEDSEEDLSDEEEEEDIHEIRRKEEALQDKEKGNDYFRLGQIDSAIECYTQGMLSDPTNAFLPANRALALLKKEMYAAAEQDCDLAINIDKNYVKAYQRRGSARLAMHKLELAKQDFRKVLELEAGNKQAYDELIKIKRVTIIIEAAEREKNAELSRSKSTLLEEIKLKAEASIPKKITIEEITSEKPGLLKPITKLPHLRSKKPMKRLKIQEIVTKIKIPEHQIVEKKEPILNLELKSHEEALISEAIVVPASPHNLYQFQTSWKMLKKYKDKLYLYLKQIPCDQYVSIFDDFLEAEVVSDFLTILEQFYIVDDEDVYVPLLSLTGVKRFNILAMFFSDADKTSTAAEAFLSSGYVYLD</sequence>
<dbReference type="SUPFAM" id="SSF48452">
    <property type="entry name" value="TPR-like"/>
    <property type="match status" value="1"/>
</dbReference>
<feature type="region of interest" description="Disordered" evidence="6">
    <location>
        <begin position="100"/>
        <end position="131"/>
    </location>
</feature>
<evidence type="ECO:0000256" key="1">
    <source>
        <dbReference type="ARBA" id="ARBA00022737"/>
    </source>
</evidence>
<proteinExistence type="inferred from homology"/>
<reference evidence="9" key="1">
    <citation type="submission" date="2011-05" db="EMBL/GenBank/DDBJ databases">
        <authorList>
            <person name="Richards S.R."/>
            <person name="Qu J."/>
            <person name="Jiang H."/>
            <person name="Jhangiani S.N."/>
            <person name="Agravi P."/>
            <person name="Goodspeed R."/>
            <person name="Gross S."/>
            <person name="Mandapat C."/>
            <person name="Jackson L."/>
            <person name="Mathew T."/>
            <person name="Pu L."/>
            <person name="Thornton R."/>
            <person name="Saada N."/>
            <person name="Wilczek-Boney K.B."/>
            <person name="Lee S."/>
            <person name="Kovar C."/>
            <person name="Wu Y."/>
            <person name="Scherer S.E."/>
            <person name="Worley K.C."/>
            <person name="Muzny D.M."/>
            <person name="Gibbs R."/>
        </authorList>
    </citation>
    <scope>NUCLEOTIDE SEQUENCE</scope>
    <source>
        <strain evidence="9">Brora</strain>
    </source>
</reference>
<evidence type="ECO:0000256" key="2">
    <source>
        <dbReference type="ARBA" id="ARBA00022803"/>
    </source>
</evidence>
<dbReference type="Pfam" id="PF13181">
    <property type="entry name" value="TPR_8"/>
    <property type="match status" value="1"/>
</dbReference>
<keyword evidence="9" id="KW-1185">Reference proteome</keyword>
<feature type="compositionally biased region" description="Acidic residues" evidence="6">
    <location>
        <begin position="109"/>
        <end position="123"/>
    </location>
</feature>
<comment type="similarity">
    <text evidence="3">Belongs to the RPAP3 family.</text>
</comment>
<name>T1ILP0_STRMM</name>
<evidence type="ECO:0000256" key="6">
    <source>
        <dbReference type="SAM" id="MobiDB-lite"/>
    </source>
</evidence>
<dbReference type="AlphaFoldDB" id="T1ILP0"/>
<dbReference type="GO" id="GO:0101031">
    <property type="term" value="C:protein folding chaperone complex"/>
    <property type="evidence" value="ECO:0007669"/>
    <property type="project" value="TreeGrafter"/>
</dbReference>
<evidence type="ECO:0000313" key="8">
    <source>
        <dbReference type="EnsemblMetazoa" id="SMAR001876-PA"/>
    </source>
</evidence>
<reference evidence="8" key="2">
    <citation type="submission" date="2015-02" db="UniProtKB">
        <authorList>
            <consortium name="EnsemblMetazoa"/>
        </authorList>
    </citation>
    <scope>IDENTIFICATION</scope>
</reference>
<feature type="region of interest" description="Disordered" evidence="6">
    <location>
        <begin position="36"/>
        <end position="65"/>
    </location>
</feature>
<dbReference type="Proteomes" id="UP000014500">
    <property type="component" value="Unassembled WGS sequence"/>
</dbReference>
<organism evidence="8 9">
    <name type="scientific">Strigamia maritima</name>
    <name type="common">European centipede</name>
    <name type="synonym">Geophilus maritimus</name>
    <dbReference type="NCBI Taxonomy" id="126957"/>
    <lineage>
        <taxon>Eukaryota</taxon>
        <taxon>Metazoa</taxon>
        <taxon>Ecdysozoa</taxon>
        <taxon>Arthropoda</taxon>
        <taxon>Myriapoda</taxon>
        <taxon>Chilopoda</taxon>
        <taxon>Pleurostigmophora</taxon>
        <taxon>Geophilomorpha</taxon>
        <taxon>Linotaeniidae</taxon>
        <taxon>Strigamia</taxon>
    </lineage>
</organism>
<feature type="repeat" description="TPR" evidence="5">
    <location>
        <begin position="132"/>
        <end position="165"/>
    </location>
</feature>
<dbReference type="STRING" id="126957.T1ILP0"/>
<dbReference type="eggNOG" id="KOG4648">
    <property type="taxonomic scope" value="Eukaryota"/>
</dbReference>
<dbReference type="Gene3D" id="1.25.40.10">
    <property type="entry name" value="Tetratricopeptide repeat domain"/>
    <property type="match status" value="1"/>
</dbReference>
<dbReference type="PANTHER" id="PTHR46423:SF1">
    <property type="entry name" value="RNA POLYMERASE II-ASSOCIATED PROTEIN 3"/>
    <property type="match status" value="1"/>
</dbReference>
<evidence type="ECO:0000259" key="7">
    <source>
        <dbReference type="Pfam" id="PF13877"/>
    </source>
</evidence>
<evidence type="ECO:0000256" key="3">
    <source>
        <dbReference type="ARBA" id="ARBA00038275"/>
    </source>
</evidence>
<accession>T1ILP0</accession>
<protein>
    <recommendedName>
        <fullName evidence="4">RNA polymerase II-associated protein 3</fullName>
    </recommendedName>
</protein>
<dbReference type="PANTHER" id="PTHR46423">
    <property type="entry name" value="RNA POLYMERASE II-ASSOCIATED PROTEIN 3"/>
    <property type="match status" value="1"/>
</dbReference>
<dbReference type="InterPro" id="IPR011990">
    <property type="entry name" value="TPR-like_helical_dom_sf"/>
</dbReference>